<sequence>MDGRPLTGGSKQDNSPGGDHKRAPDVRCSPDEPETPDSELLALMRTGRDYLRLTELRDDSDSGRQASSAGSRSPPPPPHPPGPATASTATHTPAGTSSASIQGPKKGPGTLSLFPDTRPSPTVPAKQPLTQEAIDDYWSSGPMPKYPPPRPSAAFASTKDEPESPNPTTPLSSGGTRTSVPLPPRPSLPKQEVSTPASHKRNKSHGDHLNSAIHTRLPASPSPRPRPLSGDTSIPTPTRPPPPPPIEAPVKPSGTNTDSTPA</sequence>
<feature type="region of interest" description="Disordered" evidence="1">
    <location>
        <begin position="1"/>
        <end position="262"/>
    </location>
</feature>
<feature type="compositionally biased region" description="Low complexity" evidence="1">
    <location>
        <begin position="84"/>
        <end position="100"/>
    </location>
</feature>
<gene>
    <name evidence="2" type="ORF">QBC40DRAFT_300110</name>
</gene>
<dbReference type="EMBL" id="MU863980">
    <property type="protein sequence ID" value="KAK4196641.1"/>
    <property type="molecule type" value="Genomic_DNA"/>
</dbReference>
<name>A0AAN7APS3_9PEZI</name>
<comment type="caution">
    <text evidence="2">The sequence shown here is derived from an EMBL/GenBank/DDBJ whole genome shotgun (WGS) entry which is preliminary data.</text>
</comment>
<organism evidence="2 3">
    <name type="scientific">Triangularia verruculosa</name>
    <dbReference type="NCBI Taxonomy" id="2587418"/>
    <lineage>
        <taxon>Eukaryota</taxon>
        <taxon>Fungi</taxon>
        <taxon>Dikarya</taxon>
        <taxon>Ascomycota</taxon>
        <taxon>Pezizomycotina</taxon>
        <taxon>Sordariomycetes</taxon>
        <taxon>Sordariomycetidae</taxon>
        <taxon>Sordariales</taxon>
        <taxon>Podosporaceae</taxon>
        <taxon>Triangularia</taxon>
    </lineage>
</organism>
<accession>A0AAN7APS3</accession>
<keyword evidence="3" id="KW-1185">Reference proteome</keyword>
<dbReference type="AlphaFoldDB" id="A0AAN7APS3"/>
<evidence type="ECO:0000313" key="2">
    <source>
        <dbReference type="EMBL" id="KAK4196641.1"/>
    </source>
</evidence>
<feature type="compositionally biased region" description="Low complexity" evidence="1">
    <location>
        <begin position="63"/>
        <end position="72"/>
    </location>
</feature>
<feature type="compositionally biased region" description="Pro residues" evidence="1">
    <location>
        <begin position="237"/>
        <end position="247"/>
    </location>
</feature>
<feature type="compositionally biased region" description="Polar residues" evidence="1">
    <location>
        <begin position="169"/>
        <end position="179"/>
    </location>
</feature>
<dbReference type="Proteomes" id="UP001303160">
    <property type="component" value="Unassembled WGS sequence"/>
</dbReference>
<proteinExistence type="predicted"/>
<feature type="compositionally biased region" description="Polar residues" evidence="1">
    <location>
        <begin position="253"/>
        <end position="262"/>
    </location>
</feature>
<feature type="compositionally biased region" description="Basic and acidic residues" evidence="1">
    <location>
        <begin position="46"/>
        <end position="62"/>
    </location>
</feature>
<reference evidence="2" key="2">
    <citation type="submission" date="2023-05" db="EMBL/GenBank/DDBJ databases">
        <authorList>
            <consortium name="Lawrence Berkeley National Laboratory"/>
            <person name="Steindorff A."/>
            <person name="Hensen N."/>
            <person name="Bonometti L."/>
            <person name="Westerberg I."/>
            <person name="Brannstrom I.O."/>
            <person name="Guillou S."/>
            <person name="Cros-Aarteil S."/>
            <person name="Calhoun S."/>
            <person name="Haridas S."/>
            <person name="Kuo A."/>
            <person name="Mondo S."/>
            <person name="Pangilinan J."/>
            <person name="Riley R."/>
            <person name="Labutti K."/>
            <person name="Andreopoulos B."/>
            <person name="Lipzen A."/>
            <person name="Chen C."/>
            <person name="Yanf M."/>
            <person name="Daum C."/>
            <person name="Ng V."/>
            <person name="Clum A."/>
            <person name="Ohm R."/>
            <person name="Martin F."/>
            <person name="Silar P."/>
            <person name="Natvig D."/>
            <person name="Lalanne C."/>
            <person name="Gautier V."/>
            <person name="Ament-Velasquez S.L."/>
            <person name="Kruys A."/>
            <person name="Hutchinson M.I."/>
            <person name="Powell A.J."/>
            <person name="Barry K."/>
            <person name="Miller A.N."/>
            <person name="Grigoriev I.V."/>
            <person name="Debuchy R."/>
            <person name="Gladieux P."/>
            <person name="Thoren M.H."/>
            <person name="Johannesson H."/>
        </authorList>
    </citation>
    <scope>NUCLEOTIDE SEQUENCE</scope>
    <source>
        <strain evidence="2">CBS 315.58</strain>
    </source>
</reference>
<feature type="compositionally biased region" description="Basic and acidic residues" evidence="1">
    <location>
        <begin position="18"/>
        <end position="30"/>
    </location>
</feature>
<evidence type="ECO:0000313" key="3">
    <source>
        <dbReference type="Proteomes" id="UP001303160"/>
    </source>
</evidence>
<protein>
    <submittedName>
        <fullName evidence="2">Uncharacterized protein</fullName>
    </submittedName>
</protein>
<feature type="compositionally biased region" description="Pro residues" evidence="1">
    <location>
        <begin position="73"/>
        <end position="83"/>
    </location>
</feature>
<reference evidence="2" key="1">
    <citation type="journal article" date="2023" name="Mol. Phylogenet. Evol.">
        <title>Genome-scale phylogeny and comparative genomics of the fungal order Sordariales.</title>
        <authorList>
            <person name="Hensen N."/>
            <person name="Bonometti L."/>
            <person name="Westerberg I."/>
            <person name="Brannstrom I.O."/>
            <person name="Guillou S."/>
            <person name="Cros-Aarteil S."/>
            <person name="Calhoun S."/>
            <person name="Haridas S."/>
            <person name="Kuo A."/>
            <person name="Mondo S."/>
            <person name="Pangilinan J."/>
            <person name="Riley R."/>
            <person name="LaButti K."/>
            <person name="Andreopoulos B."/>
            <person name="Lipzen A."/>
            <person name="Chen C."/>
            <person name="Yan M."/>
            <person name="Daum C."/>
            <person name="Ng V."/>
            <person name="Clum A."/>
            <person name="Steindorff A."/>
            <person name="Ohm R.A."/>
            <person name="Martin F."/>
            <person name="Silar P."/>
            <person name="Natvig D.O."/>
            <person name="Lalanne C."/>
            <person name="Gautier V."/>
            <person name="Ament-Velasquez S.L."/>
            <person name="Kruys A."/>
            <person name="Hutchinson M.I."/>
            <person name="Powell A.J."/>
            <person name="Barry K."/>
            <person name="Miller A.N."/>
            <person name="Grigoriev I.V."/>
            <person name="Debuchy R."/>
            <person name="Gladieux P."/>
            <person name="Hiltunen Thoren M."/>
            <person name="Johannesson H."/>
        </authorList>
    </citation>
    <scope>NUCLEOTIDE SEQUENCE</scope>
    <source>
        <strain evidence="2">CBS 315.58</strain>
    </source>
</reference>
<evidence type="ECO:0000256" key="1">
    <source>
        <dbReference type="SAM" id="MobiDB-lite"/>
    </source>
</evidence>